<dbReference type="Gene3D" id="3.90.70.10">
    <property type="entry name" value="Cysteine proteinases"/>
    <property type="match status" value="2"/>
</dbReference>
<dbReference type="OrthoDB" id="2420415at2759"/>
<dbReference type="Proteomes" id="UP000230002">
    <property type="component" value="Unassembled WGS sequence"/>
</dbReference>
<gene>
    <name evidence="9" type="ORF">GSI_05709</name>
</gene>
<evidence type="ECO:0000256" key="1">
    <source>
        <dbReference type="ARBA" id="ARBA00000707"/>
    </source>
</evidence>
<keyword evidence="4" id="KW-0833">Ubl conjugation pathway</keyword>
<accession>A0A2G8SB75</accession>
<name>A0A2G8SB75_9APHY</name>
<feature type="compositionally biased region" description="Polar residues" evidence="7">
    <location>
        <begin position="37"/>
        <end position="60"/>
    </location>
</feature>
<dbReference type="Pfam" id="PF13446">
    <property type="entry name" value="RPT"/>
    <property type="match status" value="2"/>
</dbReference>
<keyword evidence="6" id="KW-0788">Thiol protease</keyword>
<feature type="region of interest" description="Disordered" evidence="7">
    <location>
        <begin position="1"/>
        <end position="90"/>
    </location>
</feature>
<dbReference type="PROSITE" id="PS00972">
    <property type="entry name" value="USP_1"/>
    <property type="match status" value="1"/>
</dbReference>
<dbReference type="InterPro" id="IPR028889">
    <property type="entry name" value="USP"/>
</dbReference>
<feature type="region of interest" description="Disordered" evidence="7">
    <location>
        <begin position="813"/>
        <end position="973"/>
    </location>
</feature>
<feature type="compositionally biased region" description="Low complexity" evidence="7">
    <location>
        <begin position="897"/>
        <end position="914"/>
    </location>
</feature>
<dbReference type="InterPro" id="IPR044635">
    <property type="entry name" value="UBP14-like"/>
</dbReference>
<dbReference type="GO" id="GO:0043161">
    <property type="term" value="P:proteasome-mediated ubiquitin-dependent protein catabolic process"/>
    <property type="evidence" value="ECO:0007669"/>
    <property type="project" value="InterPro"/>
</dbReference>
<evidence type="ECO:0000259" key="8">
    <source>
        <dbReference type="PROSITE" id="PS50235"/>
    </source>
</evidence>
<protein>
    <recommendedName>
        <fullName evidence="2">ubiquitinyl hydrolase 1</fullName>
        <ecNumber evidence="2">3.4.19.12</ecNumber>
    </recommendedName>
</protein>
<dbReference type="GO" id="GO:0070628">
    <property type="term" value="F:proteasome binding"/>
    <property type="evidence" value="ECO:0007669"/>
    <property type="project" value="TreeGrafter"/>
</dbReference>
<evidence type="ECO:0000256" key="6">
    <source>
        <dbReference type="ARBA" id="ARBA00022807"/>
    </source>
</evidence>
<organism evidence="9 10">
    <name type="scientific">Ganoderma sinense ZZ0214-1</name>
    <dbReference type="NCBI Taxonomy" id="1077348"/>
    <lineage>
        <taxon>Eukaryota</taxon>
        <taxon>Fungi</taxon>
        <taxon>Dikarya</taxon>
        <taxon>Basidiomycota</taxon>
        <taxon>Agaricomycotina</taxon>
        <taxon>Agaricomycetes</taxon>
        <taxon>Polyporales</taxon>
        <taxon>Polyporaceae</taxon>
        <taxon>Ganoderma</taxon>
    </lineage>
</organism>
<dbReference type="EMBL" id="AYKW01000012">
    <property type="protein sequence ID" value="PIL31016.1"/>
    <property type="molecule type" value="Genomic_DNA"/>
</dbReference>
<dbReference type="InterPro" id="IPR025305">
    <property type="entry name" value="UCH_repeat_domain"/>
</dbReference>
<evidence type="ECO:0000313" key="10">
    <source>
        <dbReference type="Proteomes" id="UP000230002"/>
    </source>
</evidence>
<dbReference type="GO" id="GO:0061136">
    <property type="term" value="P:regulation of proteasomal protein catabolic process"/>
    <property type="evidence" value="ECO:0007669"/>
    <property type="project" value="TreeGrafter"/>
</dbReference>
<feature type="domain" description="USP" evidence="8">
    <location>
        <begin position="709"/>
        <end position="1296"/>
    </location>
</feature>
<evidence type="ECO:0000256" key="2">
    <source>
        <dbReference type="ARBA" id="ARBA00012759"/>
    </source>
</evidence>
<comment type="catalytic activity">
    <reaction evidence="1">
        <text>Thiol-dependent hydrolysis of ester, thioester, amide, peptide and isopeptide bonds formed by the C-terminal Gly of ubiquitin (a 76-residue protein attached to proteins as an intracellular targeting signal).</text>
        <dbReference type="EC" id="3.4.19.12"/>
    </reaction>
</comment>
<dbReference type="GO" id="GO:0016579">
    <property type="term" value="P:protein deubiquitination"/>
    <property type="evidence" value="ECO:0007669"/>
    <property type="project" value="InterPro"/>
</dbReference>
<dbReference type="PANTHER" id="PTHR43982:SF6">
    <property type="entry name" value="UBIQUITIN CARBOXYL-TERMINAL HYDROLASE 2-RELATED"/>
    <property type="match status" value="1"/>
</dbReference>
<comment type="caution">
    <text evidence="9">The sequence shown here is derived from an EMBL/GenBank/DDBJ whole genome shotgun (WGS) entry which is preliminary data.</text>
</comment>
<evidence type="ECO:0000256" key="7">
    <source>
        <dbReference type="SAM" id="MobiDB-lite"/>
    </source>
</evidence>
<dbReference type="InterPro" id="IPR001394">
    <property type="entry name" value="Peptidase_C19_UCH"/>
</dbReference>
<evidence type="ECO:0000256" key="4">
    <source>
        <dbReference type="ARBA" id="ARBA00022786"/>
    </source>
</evidence>
<dbReference type="PROSITE" id="PS00973">
    <property type="entry name" value="USP_2"/>
    <property type="match status" value="1"/>
</dbReference>
<dbReference type="InterPro" id="IPR038765">
    <property type="entry name" value="Papain-like_cys_pep_sf"/>
</dbReference>
<feature type="compositionally biased region" description="Polar residues" evidence="7">
    <location>
        <begin position="1"/>
        <end position="30"/>
    </location>
</feature>
<evidence type="ECO:0000313" key="9">
    <source>
        <dbReference type="EMBL" id="PIL31016.1"/>
    </source>
</evidence>
<dbReference type="InterPro" id="IPR018200">
    <property type="entry name" value="USP_CS"/>
</dbReference>
<reference evidence="9 10" key="1">
    <citation type="journal article" date="2015" name="Sci. Rep.">
        <title>Chromosome-level genome map provides insights into diverse defense mechanisms in the medicinal fungus Ganoderma sinense.</title>
        <authorList>
            <person name="Zhu Y."/>
            <person name="Xu J."/>
            <person name="Sun C."/>
            <person name="Zhou S."/>
            <person name="Xu H."/>
            <person name="Nelson D.R."/>
            <person name="Qian J."/>
            <person name="Song J."/>
            <person name="Luo H."/>
            <person name="Xiang L."/>
            <person name="Li Y."/>
            <person name="Xu Z."/>
            <person name="Ji A."/>
            <person name="Wang L."/>
            <person name="Lu S."/>
            <person name="Hayward A."/>
            <person name="Sun W."/>
            <person name="Li X."/>
            <person name="Schwartz D.C."/>
            <person name="Wang Y."/>
            <person name="Chen S."/>
        </authorList>
    </citation>
    <scope>NUCLEOTIDE SEQUENCE [LARGE SCALE GENOMIC DNA]</scope>
    <source>
        <strain evidence="9 10">ZZ0214-1</strain>
    </source>
</reference>
<sequence length="1316" mass="146090">MTQDLPSSSRLPQKSSDSNNRPRSHPNSQAIDPATFYGSSASNLGSATTSYIPPESTSFRQPELVEEEPIPKHTATWDPESTTWGGEPSDGWGNLDTLGPWGDPPVVSVKVAIDGRDDYEETHWYDPDVRAIYTRPGTGVLPPLLADMLHDPDHALYSVSTQVHPTLVSPAAPFTPTADEVRTAIPHPNAYFCREHNGWVLLLWKASTVLPPLVKEPETPVPDQSRRKRTNSCVGDGEQIFGQANLTHHWHRYEKAVDATKLNPPYAHGELLLDLYLCCQCSMYCLVSDVIPGVIPVSLVNEFTLDKIGHPAIDKTPKATAVSGWETVLTIIDNRLWRDEQRSLPVGRSRFRAKLGWNDHVERVFAALGFPLDKLNQPDGKPDELALQPPPVDPSTAEGKASRTKLLRAWVEVSAWLAIYEKANKDGLKDYNTMVIHVKADSERDLYQTGIGAHVSQISRGSLPEHVIAEAQSDPSWKALGMTPSTYSWELLVFAYLAQCRCDPANTMVYFTHLVTIVDSLINWRAGEPDQLQAFIVQEKERYRFTLKEHDDYARRLGFGRNNDLGVELDSDVDDEFIAQAWRSARQRAWMSPGDASRRRAGLNDALKVVAEQRGSTALIKVWMEEKGSGMSPETAYSTLDVPRDVDETMLLTVYSMRIEDQPSQADRMREALNIIAEVTNSERLRQFLATGRDPGDTNILNTSPEMPRGLNQLGNTCYLNSLLQYFYTIKDLRVAIASLATADAKFLDDSKFTDDDLKRHRVGGRLVTRREILRSKKFVNLLSELFWNMEFCETAAVTPAIELAKLALVTSQDEEEDETDKAGTDSSNDTDATLVDDMAPRPVFDRSSPPVAPVQSPKSPTGSVLGKRARDGDGDADGELPMDIDSSPAHSPPGPSVASPPSTKASGSSGSGRASEDPMSFIEDAIGSSSKRPAAGNGDGDADPDVEMKDGSPPSQAAGKVPPPLPPRKRQAADSVMMFGRQHDVSECMDNCMFQIETALLDFQGMAASDDDKTSPIKRLFYGKKRQRLVSLSPNDDARHQSSIHEKEDLFSQVHVNVAEEGFDLYDGLARYFDDVVEIGGQKKQMEVSIVDPPPLLQVQLQRVQFNRETQQAYKSQAYVKFGETLYMDRFLDSADPGKKARSKAIQTELTIARERHAPFAPAFANTAEYLTKQGVLDLALDDANSFALSLAREESLITEQLRAERERTAALKAQMEEIWRDEAAAAYELTSVFIHRGSSPSWGHYFFYSRNLPGRPDEWFKYNDSDVSAVSKDEVLADTTGSTANPYMLVFVRKGYDAIDTVHRFNPDSLQEAE</sequence>
<keyword evidence="10" id="KW-1185">Reference proteome</keyword>
<proteinExistence type="predicted"/>
<dbReference type="PANTHER" id="PTHR43982">
    <property type="entry name" value="UBIQUITIN CARBOXYL-TERMINAL HYDROLASE"/>
    <property type="match status" value="1"/>
</dbReference>
<evidence type="ECO:0000256" key="5">
    <source>
        <dbReference type="ARBA" id="ARBA00022801"/>
    </source>
</evidence>
<keyword evidence="5" id="KW-0378">Hydrolase</keyword>
<evidence type="ECO:0000256" key="3">
    <source>
        <dbReference type="ARBA" id="ARBA00022670"/>
    </source>
</evidence>
<keyword evidence="3" id="KW-0645">Protease</keyword>
<feature type="region of interest" description="Disordered" evidence="7">
    <location>
        <begin position="379"/>
        <end position="399"/>
    </location>
</feature>
<dbReference type="STRING" id="1077348.A0A2G8SB75"/>
<dbReference type="EC" id="3.4.19.12" evidence="2"/>
<dbReference type="SUPFAM" id="SSF54001">
    <property type="entry name" value="Cysteine proteinases"/>
    <property type="match status" value="1"/>
</dbReference>
<dbReference type="PROSITE" id="PS50235">
    <property type="entry name" value="USP_3"/>
    <property type="match status" value="1"/>
</dbReference>
<dbReference type="GO" id="GO:0004843">
    <property type="term" value="F:cysteine-type deubiquitinase activity"/>
    <property type="evidence" value="ECO:0007669"/>
    <property type="project" value="UniProtKB-EC"/>
</dbReference>
<dbReference type="Pfam" id="PF00443">
    <property type="entry name" value="UCH"/>
    <property type="match status" value="2"/>
</dbReference>